<accession>A0A1C6S2Y1</accession>
<evidence type="ECO:0000313" key="1">
    <source>
        <dbReference type="EMBL" id="SCL23837.1"/>
    </source>
</evidence>
<sequence length="188" mass="20707">MHVLFLSVGGTRRRAVVEESAQVVADGGAATVVVDRAAQWSRETFAAGVTLVELARLEQRQPALRVEQAVLFKAPRKVLRTVGRGPLRRFAHRAEKSYERRIASRAHRAFLRMRGDVRPKLVDALVRRGASVDVMVVTDPLAMPYAARLVSGAPRSARPEVCFSYDYSGCTPKRQHGSMPDAVQGDNS</sequence>
<dbReference type="EMBL" id="FMHV01000002">
    <property type="protein sequence ID" value="SCL23837.1"/>
    <property type="molecule type" value="Genomic_DNA"/>
</dbReference>
<evidence type="ECO:0000313" key="2">
    <source>
        <dbReference type="Proteomes" id="UP000199413"/>
    </source>
</evidence>
<dbReference type="RefSeq" id="WP_141715009.1">
    <property type="nucleotide sequence ID" value="NZ_FMHV01000002.1"/>
</dbReference>
<dbReference type="AlphaFoldDB" id="A0A1C6S2Y1"/>
<organism evidence="1 2">
    <name type="scientific">Micromonospora rhizosphaerae</name>
    <dbReference type="NCBI Taxonomy" id="568872"/>
    <lineage>
        <taxon>Bacteria</taxon>
        <taxon>Bacillati</taxon>
        <taxon>Actinomycetota</taxon>
        <taxon>Actinomycetes</taxon>
        <taxon>Micromonosporales</taxon>
        <taxon>Micromonosporaceae</taxon>
        <taxon>Micromonospora</taxon>
    </lineage>
</organism>
<gene>
    <name evidence="1" type="ORF">GA0070624_2808</name>
</gene>
<reference evidence="2" key="1">
    <citation type="submission" date="2016-06" db="EMBL/GenBank/DDBJ databases">
        <authorList>
            <person name="Varghese N."/>
            <person name="Submissions Spin"/>
        </authorList>
    </citation>
    <scope>NUCLEOTIDE SEQUENCE [LARGE SCALE GENOMIC DNA]</scope>
    <source>
        <strain evidence="2">DSM 45431</strain>
    </source>
</reference>
<name>A0A1C6S2Y1_9ACTN</name>
<dbReference type="Proteomes" id="UP000199413">
    <property type="component" value="Unassembled WGS sequence"/>
</dbReference>
<protein>
    <submittedName>
        <fullName evidence="1">Uncharacterized protein</fullName>
    </submittedName>
</protein>
<dbReference type="OrthoDB" id="3475775at2"/>
<keyword evidence="2" id="KW-1185">Reference proteome</keyword>
<proteinExistence type="predicted"/>
<dbReference type="STRING" id="568872.GA0070624_2808"/>